<dbReference type="AlphaFoldDB" id="A0A8H4SY32"/>
<gene>
    <name evidence="2" type="ORF">FSARC_13926</name>
</gene>
<sequence>MGQRKLIFPPVPFSVEDIKLATLISDIRNPHQDPGPVLSTDPSTDWTVRTVLDVESSLGREKTSSFWAQVTRLLRLWLAKGEDENLVVKAKSSKIYELKNQRIFCEHQRRCYLIVGLRTFIDASLTRGDKSSEESALDIKIPVGEALKAQTGVDVGEALDVGAGAGKAKSTTRREEYRFEGEMVFAIAYRKVIIDKVSEDKTPDLHVGNVWRMYDDVRGERPYEDYLIDLEDTDLALLDESDVQHKDTTEGSDSDSDDEDIVAFAERFETANGEEYFVM</sequence>
<accession>A0A8H4SY32</accession>
<proteinExistence type="predicted"/>
<evidence type="ECO:0000313" key="2">
    <source>
        <dbReference type="EMBL" id="KAF4947624.1"/>
    </source>
</evidence>
<keyword evidence="3" id="KW-1185">Reference proteome</keyword>
<dbReference type="EMBL" id="JABEXW010001096">
    <property type="protein sequence ID" value="KAF4947624.1"/>
    <property type="molecule type" value="Genomic_DNA"/>
</dbReference>
<protein>
    <submittedName>
        <fullName evidence="2">Uncharacterized protein</fullName>
    </submittedName>
</protein>
<comment type="caution">
    <text evidence="2">The sequence shown here is derived from an EMBL/GenBank/DDBJ whole genome shotgun (WGS) entry which is preliminary data.</text>
</comment>
<evidence type="ECO:0000313" key="3">
    <source>
        <dbReference type="Proteomes" id="UP000622797"/>
    </source>
</evidence>
<organism evidence="2 3">
    <name type="scientific">Fusarium sarcochroum</name>
    <dbReference type="NCBI Taxonomy" id="1208366"/>
    <lineage>
        <taxon>Eukaryota</taxon>
        <taxon>Fungi</taxon>
        <taxon>Dikarya</taxon>
        <taxon>Ascomycota</taxon>
        <taxon>Pezizomycotina</taxon>
        <taxon>Sordariomycetes</taxon>
        <taxon>Hypocreomycetidae</taxon>
        <taxon>Hypocreales</taxon>
        <taxon>Nectriaceae</taxon>
        <taxon>Fusarium</taxon>
        <taxon>Fusarium lateritium species complex</taxon>
    </lineage>
</organism>
<dbReference type="OrthoDB" id="5410365at2759"/>
<feature type="compositionally biased region" description="Acidic residues" evidence="1">
    <location>
        <begin position="250"/>
        <end position="260"/>
    </location>
</feature>
<reference evidence="2" key="1">
    <citation type="journal article" date="2020" name="BMC Genomics">
        <title>Correction to: Identification and distribution of gene clusters required for synthesis of sphingolipid metabolism inhibitors in diverse species of the filamentous fungus Fusarium.</title>
        <authorList>
            <person name="Kim H.S."/>
            <person name="Lohmar J.M."/>
            <person name="Busman M."/>
            <person name="Brown D.W."/>
            <person name="Naumann T.A."/>
            <person name="Divon H.H."/>
            <person name="Lysoe E."/>
            <person name="Uhlig S."/>
            <person name="Proctor R.H."/>
        </authorList>
    </citation>
    <scope>NUCLEOTIDE SEQUENCE</scope>
    <source>
        <strain evidence="2">NRRL 20472</strain>
    </source>
</reference>
<feature type="region of interest" description="Disordered" evidence="1">
    <location>
        <begin position="239"/>
        <end position="260"/>
    </location>
</feature>
<name>A0A8H4SY32_9HYPO</name>
<dbReference type="Proteomes" id="UP000622797">
    <property type="component" value="Unassembled WGS sequence"/>
</dbReference>
<reference evidence="2" key="2">
    <citation type="submission" date="2020-05" db="EMBL/GenBank/DDBJ databases">
        <authorList>
            <person name="Kim H.-S."/>
            <person name="Proctor R.H."/>
            <person name="Brown D.W."/>
        </authorList>
    </citation>
    <scope>NUCLEOTIDE SEQUENCE</scope>
    <source>
        <strain evidence="2">NRRL 20472</strain>
    </source>
</reference>
<evidence type="ECO:0000256" key="1">
    <source>
        <dbReference type="SAM" id="MobiDB-lite"/>
    </source>
</evidence>